<feature type="transmembrane region" description="Helical" evidence="10">
    <location>
        <begin position="247"/>
        <end position="270"/>
    </location>
</feature>
<feature type="transmembrane region" description="Helical" evidence="10">
    <location>
        <begin position="370"/>
        <end position="389"/>
    </location>
</feature>
<evidence type="ECO:0000256" key="6">
    <source>
        <dbReference type="ARBA" id="ARBA00023136"/>
    </source>
</evidence>
<keyword evidence="3 9" id="KW-0812">Transmembrane</keyword>
<feature type="transmembrane region" description="Helical" evidence="10">
    <location>
        <begin position="12"/>
        <end position="36"/>
    </location>
</feature>
<keyword evidence="6 10" id="KW-0472">Membrane</keyword>
<gene>
    <name evidence="11" type="ORF">QYE76_065365</name>
</gene>
<comment type="function">
    <text evidence="8">Aquaporins facilitate the transport of water and small neutral solutes across cell membranes.</text>
</comment>
<organism evidence="11 12">
    <name type="scientific">Lolium multiflorum</name>
    <name type="common">Italian ryegrass</name>
    <name type="synonym">Lolium perenne subsp. multiflorum</name>
    <dbReference type="NCBI Taxonomy" id="4521"/>
    <lineage>
        <taxon>Eukaryota</taxon>
        <taxon>Viridiplantae</taxon>
        <taxon>Streptophyta</taxon>
        <taxon>Embryophyta</taxon>
        <taxon>Tracheophyta</taxon>
        <taxon>Spermatophyta</taxon>
        <taxon>Magnoliopsida</taxon>
        <taxon>Liliopsida</taxon>
        <taxon>Poales</taxon>
        <taxon>Poaceae</taxon>
        <taxon>BOP clade</taxon>
        <taxon>Pooideae</taxon>
        <taxon>Poodae</taxon>
        <taxon>Poeae</taxon>
        <taxon>Poeae Chloroplast Group 2 (Poeae type)</taxon>
        <taxon>Loliodinae</taxon>
        <taxon>Loliinae</taxon>
        <taxon>Lolium</taxon>
    </lineage>
</organism>
<dbReference type="PANTHER" id="PTHR46739">
    <property type="entry name" value="AQUAPORIN SIP1-1"/>
    <property type="match status" value="1"/>
</dbReference>
<proteinExistence type="inferred from homology"/>
<dbReference type="Pfam" id="PF00230">
    <property type="entry name" value="MIP"/>
    <property type="match status" value="2"/>
</dbReference>
<evidence type="ECO:0000256" key="2">
    <source>
        <dbReference type="ARBA" id="ARBA00022448"/>
    </source>
</evidence>
<evidence type="ECO:0000256" key="1">
    <source>
        <dbReference type="ARBA" id="ARBA00004141"/>
    </source>
</evidence>
<dbReference type="FunFam" id="1.20.1080.10:FF:000043">
    <property type="entry name" value="Aquaporin SIP1-1"/>
    <property type="match status" value="2"/>
</dbReference>
<evidence type="ECO:0000256" key="5">
    <source>
        <dbReference type="ARBA" id="ARBA00022989"/>
    </source>
</evidence>
<feature type="transmembrane region" description="Helical" evidence="10">
    <location>
        <begin position="310"/>
        <end position="329"/>
    </location>
</feature>
<feature type="transmembrane region" description="Helical" evidence="10">
    <location>
        <begin position="167"/>
        <end position="188"/>
    </location>
</feature>
<dbReference type="InterPro" id="IPR000425">
    <property type="entry name" value="MIP"/>
</dbReference>
<dbReference type="GO" id="GO:0005737">
    <property type="term" value="C:cytoplasm"/>
    <property type="evidence" value="ECO:0007669"/>
    <property type="project" value="UniProtKB-ARBA"/>
</dbReference>
<accession>A0AAD8S954</accession>
<evidence type="ECO:0000256" key="9">
    <source>
        <dbReference type="RuleBase" id="RU000477"/>
    </source>
</evidence>
<keyword evidence="5 10" id="KW-1133">Transmembrane helix</keyword>
<evidence type="ECO:0000256" key="4">
    <source>
        <dbReference type="ARBA" id="ARBA00022737"/>
    </source>
</evidence>
<keyword evidence="12" id="KW-1185">Reference proteome</keyword>
<evidence type="ECO:0000256" key="3">
    <source>
        <dbReference type="ARBA" id="ARBA00022692"/>
    </source>
</evidence>
<evidence type="ECO:0000256" key="7">
    <source>
        <dbReference type="ARBA" id="ARBA00024030"/>
    </source>
</evidence>
<protein>
    <submittedName>
        <fullName evidence="11">Uncharacterized protein</fullName>
    </submittedName>
</protein>
<dbReference type="AlphaFoldDB" id="A0AAD8S954"/>
<evidence type="ECO:0000256" key="10">
    <source>
        <dbReference type="SAM" id="Phobius"/>
    </source>
</evidence>
<comment type="caution">
    <text evidence="11">The sequence shown here is derived from an EMBL/GenBank/DDBJ whole genome shotgun (WGS) entry which is preliminary data.</text>
</comment>
<dbReference type="GO" id="GO:0015250">
    <property type="term" value="F:water channel activity"/>
    <property type="evidence" value="ECO:0007669"/>
    <property type="project" value="InterPro"/>
</dbReference>
<evidence type="ECO:0000313" key="12">
    <source>
        <dbReference type="Proteomes" id="UP001231189"/>
    </source>
</evidence>
<dbReference type="InterPro" id="IPR044222">
    <property type="entry name" value="SIP1-1/2-like"/>
</dbReference>
<keyword evidence="4" id="KW-0677">Repeat</keyword>
<dbReference type="GO" id="GO:0016020">
    <property type="term" value="C:membrane"/>
    <property type="evidence" value="ECO:0007669"/>
    <property type="project" value="UniProtKB-SubCell"/>
</dbReference>
<dbReference type="InterPro" id="IPR023271">
    <property type="entry name" value="Aquaporin-like"/>
</dbReference>
<dbReference type="GO" id="GO:0012505">
    <property type="term" value="C:endomembrane system"/>
    <property type="evidence" value="ECO:0007669"/>
    <property type="project" value="UniProtKB-ARBA"/>
</dbReference>
<evidence type="ECO:0000313" key="11">
    <source>
        <dbReference type="EMBL" id="KAK1647560.1"/>
    </source>
</evidence>
<dbReference type="Gene3D" id="1.20.1080.10">
    <property type="entry name" value="Glycerol uptake facilitator protein"/>
    <property type="match status" value="2"/>
</dbReference>
<reference evidence="11" key="1">
    <citation type="submission" date="2023-07" db="EMBL/GenBank/DDBJ databases">
        <title>A chromosome-level genome assembly of Lolium multiflorum.</title>
        <authorList>
            <person name="Chen Y."/>
            <person name="Copetti D."/>
            <person name="Kolliker R."/>
            <person name="Studer B."/>
        </authorList>
    </citation>
    <scope>NUCLEOTIDE SEQUENCE</scope>
    <source>
        <strain evidence="11">02402/16</strain>
        <tissue evidence="11">Leaf</tissue>
    </source>
</reference>
<feature type="transmembrane region" description="Helical" evidence="10">
    <location>
        <begin position="208"/>
        <end position="226"/>
    </location>
</feature>
<sequence>MGAAVRAAAADAVVTFLWVFCASTIGASTAAVTTYLSLHEGIQYPIFVTVSILALLLFAFNLLCEALGGACFNPTDVAAFYAAGLTSPSLFSIALRLPAQAAGAVGGALAISELMPEQYKHMLGVPSLKVDPHTGAVAEGVLTFVITFTVLWVVVKGPRNPIVKTAMLSLCSVCLILTGAAYTGPSMNPANAFGWAYVNDRHNTWEQLYVYWIGPFIGAILAAWTFKAVNAAMAMGAALRAAAADGVVTFLWVLCVSSLGASTAAVTTYLSLHEGIHYALLVTVSILTLLLFAFNLLCDALGGASFNPTGVAAFYAAGLTNPSLFSIALRLPAQAAGAVGGALAISELMPHKYKHMLGGPSLKVDPHTGAVAEGVLTFVITFAVLCIIVKGPRNPIVKTAMLSVSTVSLVLTGAAYTGPSMNPANAFGWAYVNDRHNTWEQLYVYWICPFIGAILAAWIFKAIFLRPPPKPKAKKA</sequence>
<feature type="transmembrane region" description="Helical" evidence="10">
    <location>
        <begin position="42"/>
        <end position="63"/>
    </location>
</feature>
<dbReference type="PRINTS" id="PR00783">
    <property type="entry name" value="MINTRINSICP"/>
</dbReference>
<feature type="transmembrane region" description="Helical" evidence="10">
    <location>
        <begin position="443"/>
        <end position="465"/>
    </location>
</feature>
<dbReference type="SUPFAM" id="SSF81338">
    <property type="entry name" value="Aquaporin-like"/>
    <property type="match status" value="2"/>
</dbReference>
<feature type="transmembrane region" description="Helical" evidence="10">
    <location>
        <begin position="135"/>
        <end position="155"/>
    </location>
</feature>
<evidence type="ECO:0000256" key="8">
    <source>
        <dbReference type="ARBA" id="ARBA00055597"/>
    </source>
</evidence>
<keyword evidence="2 9" id="KW-0813">Transport</keyword>
<feature type="transmembrane region" description="Helical" evidence="10">
    <location>
        <begin position="396"/>
        <end position="416"/>
    </location>
</feature>
<feature type="transmembrane region" description="Helical" evidence="10">
    <location>
        <begin position="276"/>
        <end position="298"/>
    </location>
</feature>
<dbReference type="Proteomes" id="UP001231189">
    <property type="component" value="Unassembled WGS sequence"/>
</dbReference>
<dbReference type="PANTHER" id="PTHR46739:SF3">
    <property type="entry name" value="AQUAPORIN SIP1-1"/>
    <property type="match status" value="1"/>
</dbReference>
<comment type="subcellular location">
    <subcellularLocation>
        <location evidence="1">Membrane</location>
        <topology evidence="1">Multi-pass membrane protein</topology>
    </subcellularLocation>
</comment>
<dbReference type="EMBL" id="JAUUTY010000004">
    <property type="protein sequence ID" value="KAK1647560.1"/>
    <property type="molecule type" value="Genomic_DNA"/>
</dbReference>
<comment type="similarity">
    <text evidence="7">Belongs to the MIP/aquaporin (TC 1.A.8) family. SIP (TC 1.A.8.10) subfamily.</text>
</comment>
<name>A0AAD8S954_LOLMU</name>